<keyword evidence="2" id="KW-1133">Transmembrane helix</keyword>
<evidence type="ECO:0000313" key="4">
    <source>
        <dbReference type="Proteomes" id="UP000182977"/>
    </source>
</evidence>
<feature type="region of interest" description="Disordered" evidence="1">
    <location>
        <begin position="1"/>
        <end position="22"/>
    </location>
</feature>
<dbReference type="RefSeq" id="WP_052762288.1">
    <property type="nucleotide sequence ID" value="NZ_KQ061223.1"/>
</dbReference>
<dbReference type="STRING" id="419479.SAMN04488563_1428"/>
<sequence length="101" mass="10880">MSTTMKNTRTTGEPPQGAKPEDIEKHIERTRADLGDTVEALQHKLDVRSQARERMAAMRDRAGSMATSVKAQATRPATMIAAGATVVVGGVVGAVAWKRRH</sequence>
<dbReference type="Proteomes" id="UP000182977">
    <property type="component" value="Chromosome I"/>
</dbReference>
<keyword evidence="2" id="KW-0472">Membrane</keyword>
<dbReference type="EMBL" id="LT629791">
    <property type="protein sequence ID" value="SDU38913.1"/>
    <property type="molecule type" value="Genomic_DNA"/>
</dbReference>
<organism evidence="3 4">
    <name type="scientific">Jiangella alkaliphila</name>
    <dbReference type="NCBI Taxonomy" id="419479"/>
    <lineage>
        <taxon>Bacteria</taxon>
        <taxon>Bacillati</taxon>
        <taxon>Actinomycetota</taxon>
        <taxon>Actinomycetes</taxon>
        <taxon>Jiangellales</taxon>
        <taxon>Jiangellaceae</taxon>
        <taxon>Jiangella</taxon>
    </lineage>
</organism>
<feature type="compositionally biased region" description="Polar residues" evidence="1">
    <location>
        <begin position="1"/>
        <end position="13"/>
    </location>
</feature>
<gene>
    <name evidence="3" type="ORF">SAMN04488563_1428</name>
</gene>
<dbReference type="AlphaFoldDB" id="A0A1H2I445"/>
<name>A0A1H2I445_9ACTN</name>
<proteinExistence type="predicted"/>
<accession>A0A1H2I445</accession>
<protein>
    <recommendedName>
        <fullName evidence="5">DUF3618 domain-containing protein</fullName>
    </recommendedName>
</protein>
<dbReference type="Pfam" id="PF12277">
    <property type="entry name" value="DUF3618"/>
    <property type="match status" value="1"/>
</dbReference>
<evidence type="ECO:0000256" key="2">
    <source>
        <dbReference type="SAM" id="Phobius"/>
    </source>
</evidence>
<evidence type="ECO:0000313" key="3">
    <source>
        <dbReference type="EMBL" id="SDU38913.1"/>
    </source>
</evidence>
<keyword evidence="2" id="KW-0812">Transmembrane</keyword>
<feature type="transmembrane region" description="Helical" evidence="2">
    <location>
        <begin position="77"/>
        <end position="97"/>
    </location>
</feature>
<evidence type="ECO:0008006" key="5">
    <source>
        <dbReference type="Google" id="ProtNLM"/>
    </source>
</evidence>
<dbReference type="InterPro" id="IPR022062">
    <property type="entry name" value="DUF3618"/>
</dbReference>
<reference evidence="4" key="1">
    <citation type="submission" date="2016-10" db="EMBL/GenBank/DDBJ databases">
        <authorList>
            <person name="Varghese N."/>
            <person name="Submissions S."/>
        </authorList>
    </citation>
    <scope>NUCLEOTIDE SEQUENCE [LARGE SCALE GENOMIC DNA]</scope>
    <source>
        <strain evidence="4">DSM 45079</strain>
    </source>
</reference>
<evidence type="ECO:0000256" key="1">
    <source>
        <dbReference type="SAM" id="MobiDB-lite"/>
    </source>
</evidence>
<keyword evidence="4" id="KW-1185">Reference proteome</keyword>